<dbReference type="Pfam" id="PF22589">
    <property type="entry name" value="SPMIP1"/>
    <property type="match status" value="1"/>
</dbReference>
<evidence type="ECO:0000313" key="3">
    <source>
        <dbReference type="RefSeq" id="XP_026724933.1"/>
    </source>
</evidence>
<dbReference type="KEGG" id="tnl:113491912"/>
<dbReference type="Proteomes" id="UP000322000">
    <property type="component" value="Chromosome 1"/>
</dbReference>
<dbReference type="AlphaFoldDB" id="A0A7E5V9I0"/>
<name>A0A7E5V9I0_TRINI</name>
<dbReference type="OrthoDB" id="410807at2759"/>
<proteinExistence type="predicted"/>
<dbReference type="GeneID" id="113491912"/>
<keyword evidence="2" id="KW-1185">Reference proteome</keyword>
<evidence type="ECO:0000313" key="2">
    <source>
        <dbReference type="Proteomes" id="UP000322000"/>
    </source>
</evidence>
<accession>A0A7E5V9I0</accession>
<reference evidence="3" key="1">
    <citation type="submission" date="2025-08" db="UniProtKB">
        <authorList>
            <consortium name="RefSeq"/>
        </authorList>
    </citation>
    <scope>IDENTIFICATION</scope>
</reference>
<dbReference type="InParanoid" id="A0A7E5V9I0"/>
<organism evidence="2 3">
    <name type="scientific">Trichoplusia ni</name>
    <name type="common">Cabbage looper</name>
    <dbReference type="NCBI Taxonomy" id="7111"/>
    <lineage>
        <taxon>Eukaryota</taxon>
        <taxon>Metazoa</taxon>
        <taxon>Ecdysozoa</taxon>
        <taxon>Arthropoda</taxon>
        <taxon>Hexapoda</taxon>
        <taxon>Insecta</taxon>
        <taxon>Pterygota</taxon>
        <taxon>Neoptera</taxon>
        <taxon>Endopterygota</taxon>
        <taxon>Lepidoptera</taxon>
        <taxon>Glossata</taxon>
        <taxon>Ditrysia</taxon>
        <taxon>Noctuoidea</taxon>
        <taxon>Noctuidae</taxon>
        <taxon>Plusiinae</taxon>
        <taxon>Trichoplusia</taxon>
    </lineage>
</organism>
<dbReference type="PANTHER" id="PTHR35826:SF1">
    <property type="entry name" value="PROTEIN ATP6V1FNB-LIKE"/>
    <property type="match status" value="1"/>
</dbReference>
<sequence>MPLDITNPAAIIFFQEMYEREKRLRAQWVFTHQAKMEKAISLNRERTNYYETDVIAHNMVGGLATITRDHKNAVAVRRKVPLRDAKTIKCAKDIREDYSIVKLGLGDPKEDPRLARPKTDPTFEPIMRPVDPKLTKVLHKPKPQFGRERYLKLRGLEWPEKKFYFPECSNWVYGWRMADSLGKQRCPEHGRRWLLSRTLNSRVGPQPDPYYYTSADIPGVSKCIAL</sequence>
<gene>
    <name evidence="3" type="primary">LOC113491912</name>
</gene>
<dbReference type="InterPro" id="IPR054323">
    <property type="entry name" value="SPMIP1_C"/>
</dbReference>
<dbReference type="PANTHER" id="PTHR35826">
    <property type="entry name" value="PROTEIN ATP6V1FNB-LIKE"/>
    <property type="match status" value="1"/>
</dbReference>
<evidence type="ECO:0000259" key="1">
    <source>
        <dbReference type="Pfam" id="PF22589"/>
    </source>
</evidence>
<protein>
    <submittedName>
        <fullName evidence="3">Uncharacterized protein LOC113491912</fullName>
    </submittedName>
</protein>
<dbReference type="RefSeq" id="XP_026724933.1">
    <property type="nucleotide sequence ID" value="XM_026869132.1"/>
</dbReference>
<feature type="domain" description="Sperm microtubule inner protein 1 C-terminal" evidence="1">
    <location>
        <begin position="107"/>
        <end position="209"/>
    </location>
</feature>